<keyword evidence="1" id="KW-0732">Signal</keyword>
<dbReference type="AlphaFoldDB" id="A0A7G1HU52"/>
<keyword evidence="3" id="KW-1185">Reference proteome</keyword>
<evidence type="ECO:0000313" key="3">
    <source>
        <dbReference type="Proteomes" id="UP000594042"/>
    </source>
</evidence>
<reference evidence="3" key="1">
    <citation type="submission" date="2020-07" db="EMBL/GenBank/DDBJ databases">
        <title>Complete genome sequencing of Coprobacter sp. strain 2CBH44.</title>
        <authorList>
            <person name="Sakamoto M."/>
            <person name="Murakami T."/>
            <person name="Mori H."/>
        </authorList>
    </citation>
    <scope>NUCLEOTIDE SEQUENCE [LARGE SCALE GENOMIC DNA]</scope>
    <source>
        <strain evidence="3">2CBH44</strain>
    </source>
</reference>
<dbReference type="Proteomes" id="UP000594042">
    <property type="component" value="Chromosome"/>
</dbReference>
<organism evidence="2 3">
    <name type="scientific">Coprobacter secundus subsp. similis</name>
    <dbReference type="NCBI Taxonomy" id="2751153"/>
    <lineage>
        <taxon>Bacteria</taxon>
        <taxon>Pseudomonadati</taxon>
        <taxon>Bacteroidota</taxon>
        <taxon>Bacteroidia</taxon>
        <taxon>Bacteroidales</taxon>
        <taxon>Barnesiellaceae</taxon>
        <taxon>Coprobacter</taxon>
    </lineage>
</organism>
<evidence type="ECO:0000313" key="2">
    <source>
        <dbReference type="EMBL" id="BCI61688.1"/>
    </source>
</evidence>
<feature type="chain" id="PRO_5028864952" description="T9SS C-terminal target domain-containing protein" evidence="1">
    <location>
        <begin position="22"/>
        <end position="349"/>
    </location>
</feature>
<evidence type="ECO:0008006" key="4">
    <source>
        <dbReference type="Google" id="ProtNLM"/>
    </source>
</evidence>
<dbReference type="KEGG" id="copr:Cop2CBH44_00410"/>
<dbReference type="EMBL" id="AP023322">
    <property type="protein sequence ID" value="BCI61688.1"/>
    <property type="molecule type" value="Genomic_DNA"/>
</dbReference>
<dbReference type="RefSeq" id="WP_021931570.1">
    <property type="nucleotide sequence ID" value="NZ_AP023322.1"/>
</dbReference>
<accession>A0A7G1HU52</accession>
<feature type="signal peptide" evidence="1">
    <location>
        <begin position="1"/>
        <end position="21"/>
    </location>
</feature>
<evidence type="ECO:0000256" key="1">
    <source>
        <dbReference type="SAM" id="SignalP"/>
    </source>
</evidence>
<gene>
    <name evidence="2" type="ORF">Cop2CBH44_00410</name>
</gene>
<name>A0A7G1HU52_9BACT</name>
<protein>
    <recommendedName>
        <fullName evidence="4">T9SS C-terminal target domain-containing protein</fullName>
    </recommendedName>
</protein>
<sequence>MKIRNLLVGATGLLCVVGASAKDYAPGTWKFSEMPVGSAESIFIKEMASTNWNCKAPFRLADNGNGGVGLACYAGGDVVGPVTDSYANMSEADKATFEEFYKSVQIVNGGSENLLCIIGKEAAQSYPGGVQCPKSFPNATLCWLGGTDMPLNQNYRLTIDYRVITPEENGKISLTLATSAYDGVDAGPSYRQFDLGVYAAYNDYWNRGILDFYMEDNNDPNYKELPLAIKMWLGSLADNSVILFRSFKLETIDAIDDKNNPGNNNEDPGFVDNPPTVSVSQTDFNNEVVVWANNGTISIVDAKEPIEIYNAAGVLVSKVNEVSTLVNVPVKEKGLFLVKVGTVTRKVVL</sequence>
<proteinExistence type="predicted"/>